<dbReference type="AlphaFoldDB" id="A0A975RZM0"/>
<name>A0A975RZM0_9RHOB</name>
<evidence type="ECO:0000256" key="1">
    <source>
        <dbReference type="ARBA" id="ARBA00023125"/>
    </source>
</evidence>
<dbReference type="KEGG" id="gfu:KM031_10105"/>
<dbReference type="RefSeq" id="WP_215505762.1">
    <property type="nucleotide sequence ID" value="NZ_CP076361.1"/>
</dbReference>
<feature type="DNA-binding region" description="H-T-H motif" evidence="2">
    <location>
        <begin position="33"/>
        <end position="52"/>
    </location>
</feature>
<dbReference type="EMBL" id="CP076361">
    <property type="protein sequence ID" value="QWK89224.1"/>
    <property type="molecule type" value="Genomic_DNA"/>
</dbReference>
<dbReference type="SUPFAM" id="SSF46689">
    <property type="entry name" value="Homeodomain-like"/>
    <property type="match status" value="1"/>
</dbReference>
<proteinExistence type="predicted"/>
<keyword evidence="1 2" id="KW-0238">DNA-binding</keyword>
<keyword evidence="5" id="KW-1185">Reference proteome</keyword>
<organism evidence="4 5">
    <name type="scientific">Gemmobacter fulvus</name>
    <dbReference type="NCBI Taxonomy" id="2840474"/>
    <lineage>
        <taxon>Bacteria</taxon>
        <taxon>Pseudomonadati</taxon>
        <taxon>Pseudomonadota</taxon>
        <taxon>Alphaproteobacteria</taxon>
        <taxon>Rhodobacterales</taxon>
        <taxon>Paracoccaceae</taxon>
        <taxon>Gemmobacter</taxon>
    </lineage>
</organism>
<sequence length="204" mass="22794">MNDVPDRGWRGSADLWLDAAHALLLEGGVEAVKVAPLAARLNLSRTSFYHHFADRDALLAALIARWQAQNTANLVARCEAYAETIAEAVLNVFDCWIDVRLFDSAMDFAIRNWALTAPDLADLLQQTDQVRLAALSALFRRFGYDEAQADTRARVIYLTQVGYISMRSAESLEVRLKRIPAYVMAFTGTAATDQEMARFSARHL</sequence>
<dbReference type="InterPro" id="IPR009057">
    <property type="entry name" value="Homeodomain-like_sf"/>
</dbReference>
<evidence type="ECO:0000259" key="3">
    <source>
        <dbReference type="PROSITE" id="PS50977"/>
    </source>
</evidence>
<dbReference type="Pfam" id="PF00440">
    <property type="entry name" value="TetR_N"/>
    <property type="match status" value="1"/>
</dbReference>
<dbReference type="GO" id="GO:0003677">
    <property type="term" value="F:DNA binding"/>
    <property type="evidence" value="ECO:0007669"/>
    <property type="project" value="UniProtKB-UniRule"/>
</dbReference>
<feature type="domain" description="HTH tetR-type" evidence="3">
    <location>
        <begin position="10"/>
        <end position="70"/>
    </location>
</feature>
<reference evidence="4" key="1">
    <citation type="submission" date="2021-06" db="EMBL/GenBank/DDBJ databases">
        <title>Direct submission.</title>
        <authorList>
            <person name="Lee C.-S."/>
            <person name="Jin L."/>
        </authorList>
    </citation>
    <scope>NUCLEOTIDE SEQUENCE</scope>
    <source>
        <strain evidence="4">Con5</strain>
    </source>
</reference>
<protein>
    <submittedName>
        <fullName evidence="4">TetR/AcrR family transcriptional regulator</fullName>
    </submittedName>
</protein>
<dbReference type="PROSITE" id="PS50977">
    <property type="entry name" value="HTH_TETR_2"/>
    <property type="match status" value="1"/>
</dbReference>
<evidence type="ECO:0000313" key="5">
    <source>
        <dbReference type="Proteomes" id="UP000679352"/>
    </source>
</evidence>
<dbReference type="Proteomes" id="UP000679352">
    <property type="component" value="Chromosome"/>
</dbReference>
<accession>A0A975RZM0</accession>
<dbReference type="PRINTS" id="PR00455">
    <property type="entry name" value="HTHTETR"/>
</dbReference>
<dbReference type="Gene3D" id="1.10.357.10">
    <property type="entry name" value="Tetracycline Repressor, domain 2"/>
    <property type="match status" value="1"/>
</dbReference>
<dbReference type="InterPro" id="IPR001647">
    <property type="entry name" value="HTH_TetR"/>
</dbReference>
<evidence type="ECO:0000313" key="4">
    <source>
        <dbReference type="EMBL" id="QWK89224.1"/>
    </source>
</evidence>
<evidence type="ECO:0000256" key="2">
    <source>
        <dbReference type="PROSITE-ProRule" id="PRU00335"/>
    </source>
</evidence>
<gene>
    <name evidence="4" type="ORF">KM031_10105</name>
</gene>